<evidence type="ECO:0000313" key="1">
    <source>
        <dbReference type="EMBL" id="GAH14337.1"/>
    </source>
</evidence>
<gene>
    <name evidence="1" type="ORF">S01H4_63407</name>
</gene>
<dbReference type="EMBL" id="BART01038119">
    <property type="protein sequence ID" value="GAH14337.1"/>
    <property type="molecule type" value="Genomic_DNA"/>
</dbReference>
<name>X1D2D4_9ZZZZ</name>
<comment type="caution">
    <text evidence="1">The sequence shown here is derived from an EMBL/GenBank/DDBJ whole genome shotgun (WGS) entry which is preliminary data.</text>
</comment>
<protein>
    <submittedName>
        <fullName evidence="1">Uncharacterized protein</fullName>
    </submittedName>
</protein>
<feature type="non-terminal residue" evidence="1">
    <location>
        <position position="1"/>
    </location>
</feature>
<sequence length="139" mass="15701">LDIDLALDFKHISDDAYKTIVKTLSTRGYYQKEQEQPFIFHRDVEDKFRNKITVELDLLAGEYGGTGKGHRHQKIQDAQARKARGCDLVFDSAVRVNLAGTLPGGGQNEVTVKVPSIGPFLVMKGMTLWERMKEKDAYD</sequence>
<accession>X1D2D4</accession>
<dbReference type="AlphaFoldDB" id="X1D2D4"/>
<organism evidence="1">
    <name type="scientific">marine sediment metagenome</name>
    <dbReference type="NCBI Taxonomy" id="412755"/>
    <lineage>
        <taxon>unclassified sequences</taxon>
        <taxon>metagenomes</taxon>
        <taxon>ecological metagenomes</taxon>
    </lineage>
</organism>
<proteinExistence type="predicted"/>
<reference evidence="1" key="1">
    <citation type="journal article" date="2014" name="Front. Microbiol.">
        <title>High frequency of phylogenetically diverse reductive dehalogenase-homologous genes in deep subseafloor sedimentary metagenomes.</title>
        <authorList>
            <person name="Kawai M."/>
            <person name="Futagami T."/>
            <person name="Toyoda A."/>
            <person name="Takaki Y."/>
            <person name="Nishi S."/>
            <person name="Hori S."/>
            <person name="Arai W."/>
            <person name="Tsubouchi T."/>
            <person name="Morono Y."/>
            <person name="Uchiyama I."/>
            <person name="Ito T."/>
            <person name="Fujiyama A."/>
            <person name="Inagaki F."/>
            <person name="Takami H."/>
        </authorList>
    </citation>
    <scope>NUCLEOTIDE SEQUENCE</scope>
    <source>
        <strain evidence="1">Expedition CK06-06</strain>
    </source>
</reference>
<feature type="non-terminal residue" evidence="1">
    <location>
        <position position="139"/>
    </location>
</feature>